<dbReference type="NCBIfam" id="TIGR00278">
    <property type="entry name" value="membrane protein insertion efficiency factor YidD"/>
    <property type="match status" value="1"/>
</dbReference>
<dbReference type="EMBL" id="WAIE01000002">
    <property type="protein sequence ID" value="KAB1442451.1"/>
    <property type="molecule type" value="Genomic_DNA"/>
</dbReference>
<keyword evidence="3" id="KW-1185">Reference proteome</keyword>
<keyword evidence="1" id="KW-1003">Cell membrane</keyword>
<dbReference type="SMART" id="SM01234">
    <property type="entry name" value="Haemolytic"/>
    <property type="match status" value="1"/>
</dbReference>
<comment type="function">
    <text evidence="1">Could be involved in insertion of integral membrane proteins into the membrane.</text>
</comment>
<protein>
    <recommendedName>
        <fullName evidence="1">Putative membrane protein insertion efficiency factor</fullName>
    </recommendedName>
</protein>
<keyword evidence="1" id="KW-0472">Membrane</keyword>
<dbReference type="PANTHER" id="PTHR33383">
    <property type="entry name" value="MEMBRANE PROTEIN INSERTION EFFICIENCY FACTOR-RELATED"/>
    <property type="match status" value="1"/>
</dbReference>
<dbReference type="Pfam" id="PF01809">
    <property type="entry name" value="YidD"/>
    <property type="match status" value="1"/>
</dbReference>
<evidence type="ECO:0000313" key="2">
    <source>
        <dbReference type="EMBL" id="KAB1442451.1"/>
    </source>
</evidence>
<dbReference type="GO" id="GO:0005886">
    <property type="term" value="C:plasma membrane"/>
    <property type="evidence" value="ECO:0007669"/>
    <property type="project" value="UniProtKB-SubCell"/>
</dbReference>
<comment type="similarity">
    <text evidence="1">Belongs to the UPF0161 family.</text>
</comment>
<dbReference type="PANTHER" id="PTHR33383:SF1">
    <property type="entry name" value="MEMBRANE PROTEIN INSERTION EFFICIENCY FACTOR-RELATED"/>
    <property type="match status" value="1"/>
</dbReference>
<proteinExistence type="inferred from homology"/>
<dbReference type="InterPro" id="IPR002696">
    <property type="entry name" value="Membr_insert_effic_factor_YidD"/>
</dbReference>
<organism evidence="2 3">
    <name type="scientific">Pseudodesulfovibrio senegalensis</name>
    <dbReference type="NCBI Taxonomy" id="1721087"/>
    <lineage>
        <taxon>Bacteria</taxon>
        <taxon>Pseudomonadati</taxon>
        <taxon>Thermodesulfobacteriota</taxon>
        <taxon>Desulfovibrionia</taxon>
        <taxon>Desulfovibrionales</taxon>
        <taxon>Desulfovibrionaceae</taxon>
    </lineage>
</organism>
<dbReference type="Proteomes" id="UP000438699">
    <property type="component" value="Unassembled WGS sequence"/>
</dbReference>
<dbReference type="HAMAP" id="MF_00386">
    <property type="entry name" value="UPF0161_YidD"/>
    <property type="match status" value="1"/>
</dbReference>
<gene>
    <name evidence="2" type="primary">yidD</name>
    <name evidence="2" type="ORF">F8A88_07300</name>
</gene>
<evidence type="ECO:0000256" key="1">
    <source>
        <dbReference type="HAMAP-Rule" id="MF_00386"/>
    </source>
</evidence>
<evidence type="ECO:0000313" key="3">
    <source>
        <dbReference type="Proteomes" id="UP000438699"/>
    </source>
</evidence>
<dbReference type="AlphaFoldDB" id="A0A6N6N3C0"/>
<comment type="caution">
    <text evidence="2">The sequence shown here is derived from an EMBL/GenBank/DDBJ whole genome shotgun (WGS) entry which is preliminary data.</text>
</comment>
<sequence length="82" mass="9285">MRFICMALIRFYQYCISPLKPGCCRFTPSCSEYALEAFSTHGALKGFVLTFLRLVRCQPLCKGGYDPVPSIWPCPKPKSETN</sequence>
<comment type="subcellular location">
    <subcellularLocation>
        <location evidence="1">Cell membrane</location>
        <topology evidence="1">Peripheral membrane protein</topology>
        <orientation evidence="1">Cytoplasmic side</orientation>
    </subcellularLocation>
</comment>
<accession>A0A6N6N3C0</accession>
<name>A0A6N6N3C0_9BACT</name>
<reference evidence="2 3" key="1">
    <citation type="journal article" date="2017" name="Int. J. Syst. Evol. Microbiol.">
        <title>Desulfovibrio senegalensis sp. nov., a mesophilic sulfate reducer isolated from marine sediment.</title>
        <authorList>
            <person name="Thioye A."/>
            <person name="Gam Z.B.A."/>
            <person name="Mbengue M."/>
            <person name="Cayol J.L."/>
            <person name="Joseph-Bartoli M."/>
            <person name="Toure-Kane C."/>
            <person name="Labat M."/>
        </authorList>
    </citation>
    <scope>NUCLEOTIDE SEQUENCE [LARGE SCALE GENOMIC DNA]</scope>
    <source>
        <strain evidence="2 3">DSM 101509</strain>
    </source>
</reference>
<dbReference type="OrthoDB" id="9801753at2"/>